<dbReference type="Proteomes" id="UP001281761">
    <property type="component" value="Unassembled WGS sequence"/>
</dbReference>
<keyword evidence="3" id="KW-1185">Reference proteome</keyword>
<name>A0ABQ9Y7Y9_9EUKA</name>
<protein>
    <submittedName>
        <fullName evidence="2">Uncharacterized protein</fullName>
    </submittedName>
</protein>
<reference evidence="2 3" key="1">
    <citation type="journal article" date="2022" name="bioRxiv">
        <title>Genomics of Preaxostyla Flagellates Illuminates Evolutionary Transitions and the Path Towards Mitochondrial Loss.</title>
        <authorList>
            <person name="Novak L.V.F."/>
            <person name="Treitli S.C."/>
            <person name="Pyrih J."/>
            <person name="Halakuc P."/>
            <person name="Pipaliya S.V."/>
            <person name="Vacek V."/>
            <person name="Brzon O."/>
            <person name="Soukal P."/>
            <person name="Eme L."/>
            <person name="Dacks J.B."/>
            <person name="Karnkowska A."/>
            <person name="Elias M."/>
            <person name="Hampl V."/>
        </authorList>
    </citation>
    <scope>NUCLEOTIDE SEQUENCE [LARGE SCALE GENOMIC DNA]</scope>
    <source>
        <strain evidence="2">NAU3</strain>
        <tissue evidence="2">Gut</tissue>
    </source>
</reference>
<accession>A0ABQ9Y7Y9</accession>
<gene>
    <name evidence="2" type="ORF">BLNAU_5075</name>
</gene>
<sequence length="322" mass="35638">MRLALRTFVSILIASSQDKKTDAYEPTCDRMERESLLTDAAKMEWDAAQPNYDQFGEIDITMSGHSDISGELPGSTVSSLSLPSSSTKNIRHIDKHQLAGDPKLTSFIAAVFSAEFIQPISNTLLAVADQGRAHGSTMKTSYFDDDINNLTAKNGESETDRPAEVSSLSQIPTLHTLSAEAGVESYILRDITPSRSQTHRSSAAQQEWESHLLFSACRVEHHSPRLHRQQWSVSIHSNDFELLVRLSLSQHVVGLLANLVDHLPLNTLSFASRTRGKEQTTIMITTASPLCVSILQLRHDYVQATNNICCSTLLIRCEMGKM</sequence>
<dbReference type="EMBL" id="JARBJD010000026">
    <property type="protein sequence ID" value="KAK2959878.1"/>
    <property type="molecule type" value="Genomic_DNA"/>
</dbReference>
<feature type="chain" id="PRO_5047520969" evidence="1">
    <location>
        <begin position="24"/>
        <end position="322"/>
    </location>
</feature>
<evidence type="ECO:0000313" key="3">
    <source>
        <dbReference type="Proteomes" id="UP001281761"/>
    </source>
</evidence>
<proteinExistence type="predicted"/>
<comment type="caution">
    <text evidence="2">The sequence shown here is derived from an EMBL/GenBank/DDBJ whole genome shotgun (WGS) entry which is preliminary data.</text>
</comment>
<keyword evidence="1" id="KW-0732">Signal</keyword>
<organism evidence="2 3">
    <name type="scientific">Blattamonas nauphoetae</name>
    <dbReference type="NCBI Taxonomy" id="2049346"/>
    <lineage>
        <taxon>Eukaryota</taxon>
        <taxon>Metamonada</taxon>
        <taxon>Preaxostyla</taxon>
        <taxon>Oxymonadida</taxon>
        <taxon>Blattamonas</taxon>
    </lineage>
</organism>
<feature type="signal peptide" evidence="1">
    <location>
        <begin position="1"/>
        <end position="23"/>
    </location>
</feature>
<evidence type="ECO:0000313" key="2">
    <source>
        <dbReference type="EMBL" id="KAK2959878.1"/>
    </source>
</evidence>
<evidence type="ECO:0000256" key="1">
    <source>
        <dbReference type="SAM" id="SignalP"/>
    </source>
</evidence>